<dbReference type="Gene3D" id="3.30.70.2970">
    <property type="entry name" value="Protein of unknown function (DUF541), domain 2"/>
    <property type="match status" value="1"/>
</dbReference>
<evidence type="ECO:0000313" key="2">
    <source>
        <dbReference type="EMBL" id="EAW31683.1"/>
    </source>
</evidence>
<dbReference type="Proteomes" id="UP000004931">
    <property type="component" value="Unassembled WGS sequence"/>
</dbReference>
<dbReference type="Pfam" id="PF04402">
    <property type="entry name" value="SIMPL"/>
    <property type="match status" value="1"/>
</dbReference>
<dbReference type="AlphaFoldDB" id="A0YAV3"/>
<dbReference type="STRING" id="247633.GP2143_04515"/>
<name>A0YAV3_9GAMM</name>
<dbReference type="eggNOG" id="COG2968">
    <property type="taxonomic scope" value="Bacteria"/>
</dbReference>
<protein>
    <submittedName>
        <fullName evidence="2">Hypothetical conserved membrane protein</fullName>
    </submittedName>
</protein>
<gene>
    <name evidence="2" type="ORF">GP2143_04515</name>
</gene>
<dbReference type="InterPro" id="IPR007497">
    <property type="entry name" value="SIMPL/DUF541"/>
</dbReference>
<evidence type="ECO:0000313" key="3">
    <source>
        <dbReference type="Proteomes" id="UP000004931"/>
    </source>
</evidence>
<proteinExistence type="predicted"/>
<evidence type="ECO:0000256" key="1">
    <source>
        <dbReference type="SAM" id="SignalP"/>
    </source>
</evidence>
<accession>A0YAV3</accession>
<keyword evidence="1" id="KW-0732">Signal</keyword>
<feature type="chain" id="PRO_5002630642" evidence="1">
    <location>
        <begin position="22"/>
        <end position="265"/>
    </location>
</feature>
<reference evidence="2 3" key="1">
    <citation type="journal article" date="2010" name="J. Bacteriol.">
        <title>Genome sequence of the oligotrophic marine Gammaproteobacterium HTCC2143, isolated from the Oregon Coast.</title>
        <authorList>
            <person name="Oh H.M."/>
            <person name="Kang I."/>
            <person name="Ferriera S."/>
            <person name="Giovannoni S.J."/>
            <person name="Cho J.C."/>
        </authorList>
    </citation>
    <scope>NUCLEOTIDE SEQUENCE [LARGE SCALE GENOMIC DNA]</scope>
    <source>
        <strain evidence="2 3">HTCC2143</strain>
    </source>
</reference>
<sequence length="265" mass="29501">MTMKRIVFCSLLILFSSFAYSAPELKGSPEELRQFLHPRDKLVTIYGDATETAYSDKAIVSLVIDTEDKLLSESIAKNASLRAEITLNLAAEGLAKDDIKSSKFSTSPQYGWFGKKPSSYRVINRMAIAIIDEAHLQVIAAIADSSDEVTLSDTAFEHTGKNDLEDQVKKDALANVMRQKAFYESSLAVKLITVAFRNENVRSRATRGASLVEEIVVTSSKIARYDEVAYDEVSENMSAYAESEESSFDEVQYRAGIFVDFKIEQ</sequence>
<comment type="caution">
    <text evidence="2">The sequence shown here is derived from an EMBL/GenBank/DDBJ whole genome shotgun (WGS) entry which is preliminary data.</text>
</comment>
<keyword evidence="3" id="KW-1185">Reference proteome</keyword>
<feature type="signal peptide" evidence="1">
    <location>
        <begin position="1"/>
        <end position="21"/>
    </location>
</feature>
<dbReference type="EMBL" id="AAVT01000002">
    <property type="protein sequence ID" value="EAW31683.1"/>
    <property type="molecule type" value="Genomic_DNA"/>
</dbReference>
<organism evidence="2 3">
    <name type="scientific">marine gamma proteobacterium HTCC2143</name>
    <dbReference type="NCBI Taxonomy" id="247633"/>
    <lineage>
        <taxon>Bacteria</taxon>
        <taxon>Pseudomonadati</taxon>
        <taxon>Pseudomonadota</taxon>
        <taxon>Gammaproteobacteria</taxon>
        <taxon>Cellvibrionales</taxon>
        <taxon>Spongiibacteraceae</taxon>
        <taxon>BD1-7 clade</taxon>
    </lineage>
</organism>